<sequence length="306" mass="34407">MYRMEATPYVTHAALHIRGVTDAHRVFEAVRIGILPLIKRRLVPCERAQLRSGNVFVWEESDDVDGLVRWTEGRRWSQSRMRGDCLYYEEKIETTHEEREAKAVRRAMRASVLPQLIPAPPKRKDRQSKIDGLTKQTYSISVQTPDAAAPRRWHLVAYFSARHVSELPVLDDYACLRNVKVPVGIFFTTSRPPGWSFESFTQTLDMPGPSPPPSSRGSSSPMLEPREPALPPRASQPSPKEDPNRVALPPISPFNTRTKLPPLSSLGYPALGGPAVPGSSSNVVSHCHRSVCSDDRWILDRFRVVL</sequence>
<evidence type="ECO:0000313" key="3">
    <source>
        <dbReference type="Proteomes" id="UP001222325"/>
    </source>
</evidence>
<comment type="caution">
    <text evidence="2">The sequence shown here is derived from an EMBL/GenBank/DDBJ whole genome shotgun (WGS) entry which is preliminary data.</text>
</comment>
<feature type="region of interest" description="Disordered" evidence="1">
    <location>
        <begin position="198"/>
        <end position="256"/>
    </location>
</feature>
<organism evidence="2 3">
    <name type="scientific">Mycena belliarum</name>
    <dbReference type="NCBI Taxonomy" id="1033014"/>
    <lineage>
        <taxon>Eukaryota</taxon>
        <taxon>Fungi</taxon>
        <taxon>Dikarya</taxon>
        <taxon>Basidiomycota</taxon>
        <taxon>Agaricomycotina</taxon>
        <taxon>Agaricomycetes</taxon>
        <taxon>Agaricomycetidae</taxon>
        <taxon>Agaricales</taxon>
        <taxon>Marasmiineae</taxon>
        <taxon>Mycenaceae</taxon>
        <taxon>Mycena</taxon>
    </lineage>
</organism>
<protein>
    <submittedName>
        <fullName evidence="2">Gti1/Pac2 family-domain-containing protein</fullName>
    </submittedName>
</protein>
<reference evidence="2" key="1">
    <citation type="submission" date="2023-03" db="EMBL/GenBank/DDBJ databases">
        <title>Massive genome expansion in bonnet fungi (Mycena s.s.) driven by repeated elements and novel gene families across ecological guilds.</title>
        <authorList>
            <consortium name="Lawrence Berkeley National Laboratory"/>
            <person name="Harder C.B."/>
            <person name="Miyauchi S."/>
            <person name="Viragh M."/>
            <person name="Kuo A."/>
            <person name="Thoen E."/>
            <person name="Andreopoulos B."/>
            <person name="Lu D."/>
            <person name="Skrede I."/>
            <person name="Drula E."/>
            <person name="Henrissat B."/>
            <person name="Morin E."/>
            <person name="Kohler A."/>
            <person name="Barry K."/>
            <person name="LaButti K."/>
            <person name="Morin E."/>
            <person name="Salamov A."/>
            <person name="Lipzen A."/>
            <person name="Mereny Z."/>
            <person name="Hegedus B."/>
            <person name="Baldrian P."/>
            <person name="Stursova M."/>
            <person name="Weitz H."/>
            <person name="Taylor A."/>
            <person name="Grigoriev I.V."/>
            <person name="Nagy L.G."/>
            <person name="Martin F."/>
            <person name="Kauserud H."/>
        </authorList>
    </citation>
    <scope>NUCLEOTIDE SEQUENCE</scope>
    <source>
        <strain evidence="2">CBHHK173m</strain>
    </source>
</reference>
<dbReference type="InterPro" id="IPR018608">
    <property type="entry name" value="Gti1/Pac2"/>
</dbReference>
<evidence type="ECO:0000313" key="2">
    <source>
        <dbReference type="EMBL" id="KAJ7100896.1"/>
    </source>
</evidence>
<dbReference type="Pfam" id="PF09729">
    <property type="entry name" value="Gti1_Pac2"/>
    <property type="match status" value="1"/>
</dbReference>
<evidence type="ECO:0000256" key="1">
    <source>
        <dbReference type="SAM" id="MobiDB-lite"/>
    </source>
</evidence>
<accession>A0AAD6ULP4</accession>
<name>A0AAD6ULP4_9AGAR</name>
<dbReference type="PANTHER" id="PTHR28027:SF1">
    <property type="entry name" value="CAMP INDEPENDENT REGULATORY PROTEIN (AFU_ORTHOLOGUE AFUA_3G09640)"/>
    <property type="match status" value="1"/>
</dbReference>
<keyword evidence="3" id="KW-1185">Reference proteome</keyword>
<dbReference type="PANTHER" id="PTHR28027">
    <property type="entry name" value="TRANSCRIPTIONAL REGULATOR MIT1"/>
    <property type="match status" value="1"/>
</dbReference>
<dbReference type="Proteomes" id="UP001222325">
    <property type="component" value="Unassembled WGS sequence"/>
</dbReference>
<dbReference type="EMBL" id="JARJCN010000005">
    <property type="protein sequence ID" value="KAJ7100896.1"/>
    <property type="molecule type" value="Genomic_DNA"/>
</dbReference>
<gene>
    <name evidence="2" type="ORF">B0H15DRAFT_463910</name>
</gene>
<dbReference type="AlphaFoldDB" id="A0AAD6ULP4"/>
<proteinExistence type="predicted"/>
<dbReference type="GO" id="GO:0003677">
    <property type="term" value="F:DNA binding"/>
    <property type="evidence" value="ECO:0007669"/>
    <property type="project" value="TreeGrafter"/>
</dbReference>